<gene>
    <name evidence="1" type="primary">Necator_chrIII.g9154</name>
    <name evidence="1" type="ORF">RB195_008389</name>
</gene>
<evidence type="ECO:0000313" key="1">
    <source>
        <dbReference type="EMBL" id="KAK6739864.1"/>
    </source>
</evidence>
<evidence type="ECO:0000313" key="2">
    <source>
        <dbReference type="Proteomes" id="UP001303046"/>
    </source>
</evidence>
<keyword evidence="2" id="KW-1185">Reference proteome</keyword>
<organism evidence="1 2">
    <name type="scientific">Necator americanus</name>
    <name type="common">Human hookworm</name>
    <dbReference type="NCBI Taxonomy" id="51031"/>
    <lineage>
        <taxon>Eukaryota</taxon>
        <taxon>Metazoa</taxon>
        <taxon>Ecdysozoa</taxon>
        <taxon>Nematoda</taxon>
        <taxon>Chromadorea</taxon>
        <taxon>Rhabditida</taxon>
        <taxon>Rhabditina</taxon>
        <taxon>Rhabditomorpha</taxon>
        <taxon>Strongyloidea</taxon>
        <taxon>Ancylostomatidae</taxon>
        <taxon>Bunostominae</taxon>
        <taxon>Necator</taxon>
    </lineage>
</organism>
<comment type="caution">
    <text evidence="1">The sequence shown here is derived from an EMBL/GenBank/DDBJ whole genome shotgun (WGS) entry which is preliminary data.</text>
</comment>
<dbReference type="Proteomes" id="UP001303046">
    <property type="component" value="Unassembled WGS sequence"/>
</dbReference>
<protein>
    <submittedName>
        <fullName evidence="1">Uncharacterized protein</fullName>
    </submittedName>
</protein>
<sequence length="121" mass="12775">MEAAVGAELGPSQTAAMGGANKGFTTLAAATLRRSASRGAAFAIALSMMSSKRNRIEFSALFSSKLFANSAAIVLEPEFFSFQDLQMCIIRVVLCGLPSIGVIEAFRHLFSSSGLNFPAYS</sequence>
<accession>A0ABR1CNE9</accession>
<dbReference type="EMBL" id="JAVFWL010000003">
    <property type="protein sequence ID" value="KAK6739864.1"/>
    <property type="molecule type" value="Genomic_DNA"/>
</dbReference>
<proteinExistence type="predicted"/>
<name>A0ABR1CNE9_NECAM</name>
<reference evidence="1 2" key="1">
    <citation type="submission" date="2023-08" db="EMBL/GenBank/DDBJ databases">
        <title>A Necator americanus chromosomal reference genome.</title>
        <authorList>
            <person name="Ilik V."/>
            <person name="Petrzelkova K.J."/>
            <person name="Pardy F."/>
            <person name="Fuh T."/>
            <person name="Niatou-Singa F.S."/>
            <person name="Gouil Q."/>
            <person name="Baker L."/>
            <person name="Ritchie M.E."/>
            <person name="Jex A.R."/>
            <person name="Gazzola D."/>
            <person name="Li H."/>
            <person name="Toshio Fujiwara R."/>
            <person name="Zhan B."/>
            <person name="Aroian R.V."/>
            <person name="Pafco B."/>
            <person name="Schwarz E.M."/>
        </authorList>
    </citation>
    <scope>NUCLEOTIDE SEQUENCE [LARGE SCALE GENOMIC DNA]</scope>
    <source>
        <strain evidence="1 2">Aroian</strain>
        <tissue evidence="1">Whole animal</tissue>
    </source>
</reference>